<dbReference type="InterPro" id="IPR002481">
    <property type="entry name" value="FUR"/>
</dbReference>
<sequence length="121" mass="13908">MRMTKQRKAIIDLFKENSGKALSAEMMYHLVGDDKMNLSTVYRTMDKLLEAKLINKTVVNTVAYFYLAESEHNHFMICTNCQKMIPIGCVIKKFLPDLATQNHFKITGHDITIFGLCEECI</sequence>
<keyword evidence="6" id="KW-0804">Transcription</keyword>
<gene>
    <name evidence="7" type="ORF">DOK78_002547</name>
</gene>
<reference evidence="7 8" key="1">
    <citation type="submission" date="2024-03" db="EMBL/GenBank/DDBJ databases">
        <title>The Genome Sequence of Enterococcus sp. DIV2402.</title>
        <authorList>
            <consortium name="The Broad Institute Genomics Platform"/>
            <consortium name="The Broad Institute Microbial Omics Core"/>
            <consortium name="The Broad Institute Genomic Center for Infectious Diseases"/>
            <person name="Earl A."/>
            <person name="Manson A."/>
            <person name="Gilmore M."/>
            <person name="Schwartman J."/>
            <person name="Shea T."/>
            <person name="Abouelleil A."/>
            <person name="Cao P."/>
            <person name="Chapman S."/>
            <person name="Cusick C."/>
            <person name="Young S."/>
            <person name="Neafsey D."/>
            <person name="Nusbaum C."/>
            <person name="Birren B."/>
        </authorList>
    </citation>
    <scope>NUCLEOTIDE SEQUENCE [LARGE SCALE GENOMIC DNA]</scope>
    <source>
        <strain evidence="7 8">DIV2402</strain>
    </source>
</reference>
<dbReference type="Pfam" id="PF01475">
    <property type="entry name" value="FUR"/>
    <property type="match status" value="1"/>
</dbReference>
<evidence type="ECO:0000256" key="6">
    <source>
        <dbReference type="ARBA" id="ARBA00023163"/>
    </source>
</evidence>
<dbReference type="Gene3D" id="1.10.10.10">
    <property type="entry name" value="Winged helix-like DNA-binding domain superfamily/Winged helix DNA-binding domain"/>
    <property type="match status" value="1"/>
</dbReference>
<dbReference type="PANTHER" id="PTHR33202">
    <property type="entry name" value="ZINC UPTAKE REGULATION PROTEIN"/>
    <property type="match status" value="1"/>
</dbReference>
<dbReference type="InterPro" id="IPR036390">
    <property type="entry name" value="WH_DNA-bd_sf"/>
</dbReference>
<comment type="similarity">
    <text evidence="1">Belongs to the Fur family.</text>
</comment>
<dbReference type="InterPro" id="IPR036388">
    <property type="entry name" value="WH-like_DNA-bd_sf"/>
</dbReference>
<keyword evidence="2" id="KW-0678">Repressor</keyword>
<dbReference type="EMBL" id="CP147251">
    <property type="protein sequence ID" value="WYJ77907.1"/>
    <property type="molecule type" value="Genomic_DNA"/>
</dbReference>
<dbReference type="InterPro" id="IPR043135">
    <property type="entry name" value="Fur_C"/>
</dbReference>
<evidence type="ECO:0000313" key="7">
    <source>
        <dbReference type="EMBL" id="WYJ77907.1"/>
    </source>
</evidence>
<evidence type="ECO:0000256" key="5">
    <source>
        <dbReference type="ARBA" id="ARBA00023125"/>
    </source>
</evidence>
<accession>A0ABZ2SQV0</accession>
<dbReference type="Proteomes" id="UP000664701">
    <property type="component" value="Chromosome"/>
</dbReference>
<evidence type="ECO:0000256" key="2">
    <source>
        <dbReference type="ARBA" id="ARBA00022491"/>
    </source>
</evidence>
<evidence type="ECO:0000256" key="1">
    <source>
        <dbReference type="ARBA" id="ARBA00007957"/>
    </source>
</evidence>
<name>A0ABZ2SQV0_9ENTE</name>
<dbReference type="PANTHER" id="PTHR33202:SF7">
    <property type="entry name" value="FERRIC UPTAKE REGULATION PROTEIN"/>
    <property type="match status" value="1"/>
</dbReference>
<keyword evidence="3" id="KW-0862">Zinc</keyword>
<keyword evidence="4" id="KW-0805">Transcription regulation</keyword>
<evidence type="ECO:0000313" key="8">
    <source>
        <dbReference type="Proteomes" id="UP000664701"/>
    </source>
</evidence>
<evidence type="ECO:0000256" key="4">
    <source>
        <dbReference type="ARBA" id="ARBA00023015"/>
    </source>
</evidence>
<dbReference type="Gene3D" id="3.30.1490.190">
    <property type="match status" value="1"/>
</dbReference>
<organism evidence="7 8">
    <name type="scientific">Candidatus Enterococcus lowellii</name>
    <dbReference type="NCBI Taxonomy" id="2230877"/>
    <lineage>
        <taxon>Bacteria</taxon>
        <taxon>Bacillati</taxon>
        <taxon>Bacillota</taxon>
        <taxon>Bacilli</taxon>
        <taxon>Lactobacillales</taxon>
        <taxon>Enterococcaceae</taxon>
        <taxon>Enterococcus</taxon>
    </lineage>
</organism>
<keyword evidence="8" id="KW-1185">Reference proteome</keyword>
<evidence type="ECO:0000256" key="3">
    <source>
        <dbReference type="ARBA" id="ARBA00022833"/>
    </source>
</evidence>
<protein>
    <submittedName>
        <fullName evidence="7">Fur family transcriptional regulator, ferric uptake regulator</fullName>
    </submittedName>
</protein>
<proteinExistence type="inferred from homology"/>
<dbReference type="SUPFAM" id="SSF46785">
    <property type="entry name" value="Winged helix' DNA-binding domain"/>
    <property type="match status" value="1"/>
</dbReference>
<dbReference type="CDD" id="cd07153">
    <property type="entry name" value="Fur_like"/>
    <property type="match status" value="1"/>
</dbReference>
<keyword evidence="5" id="KW-0238">DNA-binding</keyword>